<evidence type="ECO:0000313" key="1">
    <source>
        <dbReference type="EMBL" id="MBF1304912.1"/>
    </source>
</evidence>
<dbReference type="EMBL" id="JABZRB010000068">
    <property type="protein sequence ID" value="MBF1304912.1"/>
    <property type="molecule type" value="Genomic_DNA"/>
</dbReference>
<dbReference type="GO" id="GO:0006355">
    <property type="term" value="P:regulation of DNA-templated transcription"/>
    <property type="evidence" value="ECO:0007669"/>
    <property type="project" value="InterPro"/>
</dbReference>
<sequence>MAVTKTASVNVRIEENVKKQAENILETLGIPRATAIDMFYRQIILNNGLPFSLILPKPIPVREEMSDESFNAMMSVGYAQALQDESQSIDEAFKELEEGL</sequence>
<reference evidence="1" key="1">
    <citation type="submission" date="2020-04" db="EMBL/GenBank/DDBJ databases">
        <title>Deep metagenomics examines the oral microbiome during advanced dental caries in children, revealing novel taxa and co-occurrences with host molecules.</title>
        <authorList>
            <person name="Baker J.L."/>
            <person name="Morton J.T."/>
            <person name="Dinis M."/>
            <person name="Alvarez R."/>
            <person name="Tran N.C."/>
            <person name="Knight R."/>
            <person name="Edlund A."/>
        </authorList>
    </citation>
    <scope>NUCLEOTIDE SEQUENCE</scope>
    <source>
        <strain evidence="1">JCVI_48_bin.5</strain>
    </source>
</reference>
<organism evidence="1 2">
    <name type="scientific">Oribacterium sinus</name>
    <dbReference type="NCBI Taxonomy" id="237576"/>
    <lineage>
        <taxon>Bacteria</taxon>
        <taxon>Bacillati</taxon>
        <taxon>Bacillota</taxon>
        <taxon>Clostridia</taxon>
        <taxon>Lachnospirales</taxon>
        <taxon>Lachnospiraceae</taxon>
        <taxon>Oribacterium</taxon>
    </lineage>
</organism>
<proteinExistence type="predicted"/>
<dbReference type="Proteomes" id="UP000780721">
    <property type="component" value="Unassembled WGS sequence"/>
</dbReference>
<evidence type="ECO:0000313" key="2">
    <source>
        <dbReference type="Proteomes" id="UP000780721"/>
    </source>
</evidence>
<name>A0A930H1N4_9FIRM</name>
<dbReference type="Pfam" id="PF04221">
    <property type="entry name" value="RelB"/>
    <property type="match status" value="1"/>
</dbReference>
<dbReference type="AlphaFoldDB" id="A0A930H1N4"/>
<dbReference type="InterPro" id="IPR007337">
    <property type="entry name" value="RelB/DinJ"/>
</dbReference>
<comment type="caution">
    <text evidence="1">The sequence shown here is derived from an EMBL/GenBank/DDBJ whole genome shotgun (WGS) entry which is preliminary data.</text>
</comment>
<protein>
    <submittedName>
        <fullName evidence="1">Type II toxin-antitoxin system RelB/DinJ family antitoxin</fullName>
    </submittedName>
</protein>
<gene>
    <name evidence="1" type="ORF">HXM91_03480</name>
</gene>
<dbReference type="NCBIfam" id="TIGR02384">
    <property type="entry name" value="RelB_DinJ"/>
    <property type="match status" value="1"/>
</dbReference>
<accession>A0A930H1N4</accession>
<dbReference type="InterPro" id="IPR013321">
    <property type="entry name" value="Arc_rbn_hlx_hlx"/>
</dbReference>
<dbReference type="Gene3D" id="1.10.1220.10">
    <property type="entry name" value="Met repressor-like"/>
    <property type="match status" value="1"/>
</dbReference>